<name>B2IIY6_BEII9</name>
<dbReference type="HOGENOM" id="CLU_2354135_0_0_5"/>
<reference evidence="1 2" key="2">
    <citation type="journal article" date="2010" name="J. Bacteriol.">
        <title>Complete genome sequence of Beijerinckia indica subsp. indica.</title>
        <authorList>
            <person name="Tamas I."/>
            <person name="Dedysh S.N."/>
            <person name="Liesack W."/>
            <person name="Stott M.B."/>
            <person name="Alam M."/>
            <person name="Murrell J.C."/>
            <person name="Dunfield P.F."/>
        </authorList>
    </citation>
    <scope>NUCLEOTIDE SEQUENCE [LARGE SCALE GENOMIC DNA]</scope>
    <source>
        <strain evidence="2">ATCC 9039 / DSM 1715 / NCIMB 8712</strain>
    </source>
</reference>
<keyword evidence="2" id="KW-1185">Reference proteome</keyword>
<organism evidence="1 2">
    <name type="scientific">Beijerinckia indica subsp. indica (strain ATCC 9039 / DSM 1715 / NCIMB 8712)</name>
    <dbReference type="NCBI Taxonomy" id="395963"/>
    <lineage>
        <taxon>Bacteria</taxon>
        <taxon>Pseudomonadati</taxon>
        <taxon>Pseudomonadota</taxon>
        <taxon>Alphaproteobacteria</taxon>
        <taxon>Hyphomicrobiales</taxon>
        <taxon>Beijerinckiaceae</taxon>
        <taxon>Beijerinckia</taxon>
    </lineage>
</organism>
<evidence type="ECO:0000313" key="1">
    <source>
        <dbReference type="EMBL" id="ACB96198.1"/>
    </source>
</evidence>
<dbReference type="Proteomes" id="UP000001695">
    <property type="component" value="Chromosome"/>
</dbReference>
<accession>B2IIY6</accession>
<sequence>MGQINYSRLKGKIDRFKPALSGNPHLWMLVDAGSDSFFATVNVQSSKGSSGSPVAETYLNFLVDGTFAIRSSNTSGTSALVSRSKSAAMRLVLSTT</sequence>
<dbReference type="EMBL" id="CP001016">
    <property type="protein sequence ID" value="ACB96198.1"/>
    <property type="molecule type" value="Genomic_DNA"/>
</dbReference>
<reference evidence="2" key="1">
    <citation type="submission" date="2008-03" db="EMBL/GenBank/DDBJ databases">
        <title>Complete sequence of chromosome of Beijerinckia indica subsp. indica ATCC 9039.</title>
        <authorList>
            <consortium name="US DOE Joint Genome Institute"/>
            <person name="Copeland A."/>
            <person name="Lucas S."/>
            <person name="Lapidus A."/>
            <person name="Glavina del Rio T."/>
            <person name="Dalin E."/>
            <person name="Tice H."/>
            <person name="Bruce D."/>
            <person name="Goodwin L."/>
            <person name="Pitluck S."/>
            <person name="LaButti K."/>
            <person name="Schmutz J."/>
            <person name="Larimer F."/>
            <person name="Land M."/>
            <person name="Hauser L."/>
            <person name="Kyrpides N."/>
            <person name="Mikhailova N."/>
            <person name="Dunfield P.F."/>
            <person name="Dedysh S.N."/>
            <person name="Liesack W."/>
            <person name="Saw J.H."/>
            <person name="Alam M."/>
            <person name="Chen Y."/>
            <person name="Murrell J.C."/>
            <person name="Richardson P."/>
        </authorList>
    </citation>
    <scope>NUCLEOTIDE SEQUENCE [LARGE SCALE GENOMIC DNA]</scope>
    <source>
        <strain evidence="2">ATCC 9039 / DSM 1715 / NCIMB 8712</strain>
    </source>
</reference>
<proteinExistence type="predicted"/>
<gene>
    <name evidence="1" type="ordered locus">Bind_2606</name>
</gene>
<evidence type="ECO:0000313" key="2">
    <source>
        <dbReference type="Proteomes" id="UP000001695"/>
    </source>
</evidence>
<protein>
    <submittedName>
        <fullName evidence="1">Uncharacterized protein</fullName>
    </submittedName>
</protein>
<dbReference type="KEGG" id="bid:Bind_2606"/>
<dbReference type="AlphaFoldDB" id="B2IIY6"/>